<dbReference type="AlphaFoldDB" id="A0A9P0MSV8"/>
<name>A0A9P0MSV8_NEZVI</name>
<keyword evidence="6 14" id="KW-0223">Dioxygenase</keyword>
<evidence type="ECO:0000256" key="6">
    <source>
        <dbReference type="ARBA" id="ARBA00022964"/>
    </source>
</evidence>
<keyword evidence="18" id="KW-1185">Reference proteome</keyword>
<feature type="compositionally biased region" description="Basic residues" evidence="15">
    <location>
        <begin position="22"/>
        <end position="34"/>
    </location>
</feature>
<evidence type="ECO:0000256" key="13">
    <source>
        <dbReference type="ARBA" id="ARBA00047915"/>
    </source>
</evidence>
<dbReference type="PANTHER" id="PTHR13096">
    <property type="entry name" value="MINA53 MYC INDUCED NUCLEAR ANTIGEN"/>
    <property type="match status" value="1"/>
</dbReference>
<evidence type="ECO:0000256" key="14">
    <source>
        <dbReference type="RuleBase" id="RU366061"/>
    </source>
</evidence>
<dbReference type="Gene3D" id="2.60.120.650">
    <property type="entry name" value="Cupin"/>
    <property type="match status" value="1"/>
</dbReference>
<dbReference type="FunFam" id="3.90.930.40:FF:000001">
    <property type="entry name" value="ribosomal oxygenase 1 isoform X1"/>
    <property type="match status" value="1"/>
</dbReference>
<keyword evidence="5" id="KW-0156">Chromatin regulator</keyword>
<comment type="subcellular location">
    <subcellularLocation>
        <location evidence="1 14">Nucleus</location>
    </subcellularLocation>
</comment>
<dbReference type="EC" id="1.14.11.27" evidence="14"/>
<dbReference type="Gene3D" id="1.10.10.1500">
    <property type="entry name" value="JmjC domain-containing ribosomal oxygenase (ROX), dimer domain"/>
    <property type="match status" value="1"/>
</dbReference>
<feature type="region of interest" description="Disordered" evidence="15">
    <location>
        <begin position="765"/>
        <end position="803"/>
    </location>
</feature>
<evidence type="ECO:0000256" key="12">
    <source>
        <dbReference type="ARBA" id="ARBA00025670"/>
    </source>
</evidence>
<dbReference type="PROSITE" id="PS51184">
    <property type="entry name" value="JMJC"/>
    <property type="match status" value="1"/>
</dbReference>
<sequence>MVPDDMNVSAFAVYSGKVKKSVSKNQKRRIKLKTQKPLNKNDNHSVEKELNPILIKKKVNQSNDDSSLGGPYLGKNMESKQQPLVFADSKKKKKLKKKKKVHIPDAEDKSIPETRILEMGKFVKINEDKSLNINKSEEALSNPITSESTNEKVKSKKSKRKLSEIPSPIESAELSSPPISNCDKEPPKKKKVLFVSPESNTGSDKRSKKPIVCTPRFEKRRNVSNENMTKKRLLDVSPDNTLQKVDDYLASKKGTELKLSKLGNKSTKGPRTVKDIELAHLANTETIMKSSEDSGKNAFEKILGSISVDTFMSEYWEKGPVHIPCHTTNTFNSLISTERIDSVLRDRVVTFGKHLDVTSYSDGKRETHNLEGRANAHVVWDFYSNGCSIRLLNPQYFFHSVHCYNAMLQEYFGCFVGANAYLTPPMSQGFAPHYDDIEAFILQIEGSKIWRLYPPINKHGYLPRYSSRNLLDEEIGEPVMEVKLNPGDVLYFPRGFIHQGRTEEEHSLHLTLSVYQKTAWCDLLEKLLPLTLKKAASLDVDYRKGLPLGYLKSAGLVHKNSSSRKEIVKVLKKLVNKLNDFLETDAAIDQMGLSFIHDSLPPVFTASETVCTVLGDGWKMRSNGNLEGQVIIMQDTKIRWTRAFCYRIVEEEVCNEEGAIEKQLRIYHTLENSKEYHAEEPQYLIVDFSMLPSLRHLSFTYPEFTKVSDLPHDDDDAKILFASDLWDRGLLMTDNPLQMFNSPEPAEENEECLTVEELEILNDLEENIPKNENEEFSSSSESEAEELNSEGSDEIYDSEDENM</sequence>
<keyword evidence="9 14" id="KW-0805">Transcription regulation</keyword>
<evidence type="ECO:0000256" key="3">
    <source>
        <dbReference type="ARBA" id="ARBA00022491"/>
    </source>
</evidence>
<dbReference type="PANTHER" id="PTHR13096:SF8">
    <property type="entry name" value="RIBOSOMAL OXYGENASE 1"/>
    <property type="match status" value="1"/>
</dbReference>
<dbReference type="GO" id="GO:0005506">
    <property type="term" value="F:iron ion binding"/>
    <property type="evidence" value="ECO:0007669"/>
    <property type="project" value="UniProtKB-UniRule"/>
</dbReference>
<feature type="compositionally biased region" description="Basic and acidic residues" evidence="15">
    <location>
        <begin position="39"/>
        <end position="50"/>
    </location>
</feature>
<dbReference type="GO" id="GO:0032453">
    <property type="term" value="F:histone H3K4 demethylase activity"/>
    <property type="evidence" value="ECO:0007669"/>
    <property type="project" value="TreeGrafter"/>
</dbReference>
<dbReference type="Gene3D" id="3.90.930.40">
    <property type="match status" value="1"/>
</dbReference>
<evidence type="ECO:0000256" key="7">
    <source>
        <dbReference type="ARBA" id="ARBA00023002"/>
    </source>
</evidence>
<evidence type="ECO:0000256" key="9">
    <source>
        <dbReference type="ARBA" id="ARBA00023015"/>
    </source>
</evidence>
<keyword evidence="3" id="KW-0678">Repressor</keyword>
<dbReference type="OrthoDB" id="425950at2759"/>
<evidence type="ECO:0000313" key="17">
    <source>
        <dbReference type="EMBL" id="CAH1402056.1"/>
    </source>
</evidence>
<evidence type="ECO:0000259" key="16">
    <source>
        <dbReference type="PROSITE" id="PS51184"/>
    </source>
</evidence>
<evidence type="ECO:0000256" key="11">
    <source>
        <dbReference type="ARBA" id="ARBA00023242"/>
    </source>
</evidence>
<dbReference type="InterPro" id="IPR049043">
    <property type="entry name" value="WHD_RIOX1"/>
</dbReference>
<evidence type="ECO:0000256" key="2">
    <source>
        <dbReference type="ARBA" id="ARBA00010309"/>
    </source>
</evidence>
<dbReference type="GO" id="GO:0140680">
    <property type="term" value="F:histone H3K36me/H3K36me2 demethylase activity"/>
    <property type="evidence" value="ECO:0007669"/>
    <property type="project" value="UniProtKB-EC"/>
</dbReference>
<dbReference type="InterPro" id="IPR003347">
    <property type="entry name" value="JmjC_dom"/>
</dbReference>
<evidence type="ECO:0000256" key="10">
    <source>
        <dbReference type="ARBA" id="ARBA00023163"/>
    </source>
</evidence>
<evidence type="ECO:0000256" key="1">
    <source>
        <dbReference type="ARBA" id="ARBA00004123"/>
    </source>
</evidence>
<dbReference type="InterPro" id="IPR039994">
    <property type="entry name" value="NO66-like"/>
</dbReference>
<dbReference type="Proteomes" id="UP001152798">
    <property type="component" value="Chromosome 5"/>
</dbReference>
<dbReference type="GO" id="GO:0005730">
    <property type="term" value="C:nucleolus"/>
    <property type="evidence" value="ECO:0007669"/>
    <property type="project" value="TreeGrafter"/>
</dbReference>
<reference evidence="17" key="1">
    <citation type="submission" date="2022-01" db="EMBL/GenBank/DDBJ databases">
        <authorList>
            <person name="King R."/>
        </authorList>
    </citation>
    <scope>NUCLEOTIDE SEQUENCE</scope>
</reference>
<protein>
    <recommendedName>
        <fullName evidence="14">Bifunctional lysine-specific demethylase and histidyl-hydroxylase</fullName>
        <ecNumber evidence="14">1.14.11.27</ecNumber>
    </recommendedName>
</protein>
<dbReference type="EMBL" id="OV725081">
    <property type="protein sequence ID" value="CAH1402056.1"/>
    <property type="molecule type" value="Genomic_DNA"/>
</dbReference>
<feature type="compositionally biased region" description="Acidic residues" evidence="15">
    <location>
        <begin position="782"/>
        <end position="803"/>
    </location>
</feature>
<keyword evidence="11 14" id="KW-0539">Nucleus</keyword>
<dbReference type="SUPFAM" id="SSF51197">
    <property type="entry name" value="Clavaminate synthase-like"/>
    <property type="match status" value="1"/>
</dbReference>
<dbReference type="Pfam" id="PF08007">
    <property type="entry name" value="JmjC_2"/>
    <property type="match status" value="1"/>
</dbReference>
<comment type="cofactor">
    <cofactor evidence="14">
        <name>Fe(2+)</name>
        <dbReference type="ChEBI" id="CHEBI:29033"/>
    </cofactor>
    <text evidence="14">Binds 1 Fe(2+) ion per subunit.</text>
</comment>
<accession>A0A9P0MSV8</accession>
<keyword evidence="10 14" id="KW-0804">Transcription</keyword>
<feature type="domain" description="JmjC" evidence="16">
    <location>
        <begin position="387"/>
        <end position="531"/>
    </location>
</feature>
<evidence type="ECO:0000256" key="4">
    <source>
        <dbReference type="ARBA" id="ARBA00022723"/>
    </source>
</evidence>
<keyword evidence="8 14" id="KW-0408">Iron</keyword>
<dbReference type="Pfam" id="PF21233">
    <property type="entry name" value="WHD_RIOX1"/>
    <property type="match status" value="1"/>
</dbReference>
<evidence type="ECO:0000256" key="5">
    <source>
        <dbReference type="ARBA" id="ARBA00022853"/>
    </source>
</evidence>
<evidence type="ECO:0000313" key="18">
    <source>
        <dbReference type="Proteomes" id="UP001152798"/>
    </source>
</evidence>
<proteinExistence type="inferred from homology"/>
<comment type="function">
    <text evidence="12">Oxygenase that can act as both a histone lysine demethylase and a ribosomal histidine hydroxylase. Specifically demethylates 'Lys-4' (H3K4me) and 'Lys-36' (H3K36me) of histone H3, thereby playing a central role in histone code.</text>
</comment>
<comment type="similarity">
    <text evidence="2">Belongs to the ROX family. NO66 subfamily.</text>
</comment>
<feature type="region of interest" description="Disordered" evidence="15">
    <location>
        <begin position="130"/>
        <end position="187"/>
    </location>
</feature>
<feature type="region of interest" description="Disordered" evidence="15">
    <location>
        <begin position="22"/>
        <end position="83"/>
    </location>
</feature>
<evidence type="ECO:0000256" key="8">
    <source>
        <dbReference type="ARBA" id="ARBA00023004"/>
    </source>
</evidence>
<evidence type="ECO:0000256" key="15">
    <source>
        <dbReference type="SAM" id="MobiDB-lite"/>
    </source>
</evidence>
<keyword evidence="7 14" id="KW-0560">Oxidoreductase</keyword>
<keyword evidence="4 14" id="KW-0479">Metal-binding</keyword>
<gene>
    <name evidence="17" type="ORF">NEZAVI_LOCUS10965</name>
</gene>
<organism evidence="17 18">
    <name type="scientific">Nezara viridula</name>
    <name type="common">Southern green stink bug</name>
    <name type="synonym">Cimex viridulus</name>
    <dbReference type="NCBI Taxonomy" id="85310"/>
    <lineage>
        <taxon>Eukaryota</taxon>
        <taxon>Metazoa</taxon>
        <taxon>Ecdysozoa</taxon>
        <taxon>Arthropoda</taxon>
        <taxon>Hexapoda</taxon>
        <taxon>Insecta</taxon>
        <taxon>Pterygota</taxon>
        <taxon>Neoptera</taxon>
        <taxon>Paraneoptera</taxon>
        <taxon>Hemiptera</taxon>
        <taxon>Heteroptera</taxon>
        <taxon>Panheteroptera</taxon>
        <taxon>Pentatomomorpha</taxon>
        <taxon>Pentatomoidea</taxon>
        <taxon>Pentatomidae</taxon>
        <taxon>Pentatominae</taxon>
        <taxon>Nezara</taxon>
    </lineage>
</organism>
<comment type="catalytic activity">
    <reaction evidence="13 14">
        <text>N(6),N(6)-dimethyl-L-lysyl(36)-[histone H3] + 2 2-oxoglutarate + 2 O2 = L-lysyl(36)-[histone H3] + 2 formaldehyde + 2 succinate + 2 CO2</text>
        <dbReference type="Rhea" id="RHEA:42032"/>
        <dbReference type="Rhea" id="RHEA-COMP:9785"/>
        <dbReference type="Rhea" id="RHEA-COMP:9787"/>
        <dbReference type="ChEBI" id="CHEBI:15379"/>
        <dbReference type="ChEBI" id="CHEBI:16526"/>
        <dbReference type="ChEBI" id="CHEBI:16810"/>
        <dbReference type="ChEBI" id="CHEBI:16842"/>
        <dbReference type="ChEBI" id="CHEBI:29969"/>
        <dbReference type="ChEBI" id="CHEBI:30031"/>
        <dbReference type="ChEBI" id="CHEBI:61976"/>
        <dbReference type="EC" id="1.14.11.27"/>
    </reaction>
</comment>